<proteinExistence type="predicted"/>
<reference evidence="1 2" key="1">
    <citation type="submission" date="2021-04" db="EMBL/GenBank/DDBJ databases">
        <authorList>
            <person name="Pira H."/>
            <person name="Risdian C."/>
            <person name="Wink J."/>
        </authorList>
    </citation>
    <scope>NUCLEOTIDE SEQUENCE [LARGE SCALE GENOMIC DNA]</scope>
    <source>
        <strain evidence="1 2">WHA3</strain>
    </source>
</reference>
<sequence>MIRMTFRIFLGTMAVLFFLGANLLSSAPLVAPTDVPRAADVGAARALAVKMYWAMRQDRRVSVGVTRDEISGAARLLGHGAPGLRVDAGIRGERLNADASYRLASRTWLNISTSTGAAPADGAARINARIGNIPLTPFLSQMAANLILHGIWREDTPAPRLETMIQGMRILPHAVVGKLDVPLELTRAVRGLAGARDPQVLTAARETLAELSAFDIGLGKPVPLATVYARAFSGPARNVDIASGRSIGVAAAIVGTPVMRLADSNMIRTGGDRMSPLPARLAGRRDLAMHFSLSAALASGNSKLGEALGEWKELDDSLPGGSGFSFVDLAADRAGTRLGEALADPARTARAQGLLARAKPGDLFPMAALGLTEGISDAEFESRFGKLDSGQYKNAVARIDAELDRLPLYRR</sequence>
<keyword evidence="2" id="KW-1185">Reference proteome</keyword>
<evidence type="ECO:0000313" key="1">
    <source>
        <dbReference type="EMBL" id="MBV7256287.1"/>
    </source>
</evidence>
<organism evidence="1 2">
    <name type="scientific">Pacificimonas pallii</name>
    <dbReference type="NCBI Taxonomy" id="2827236"/>
    <lineage>
        <taxon>Bacteria</taxon>
        <taxon>Pseudomonadati</taxon>
        <taxon>Pseudomonadota</taxon>
        <taxon>Alphaproteobacteria</taxon>
        <taxon>Sphingomonadales</taxon>
        <taxon>Sphingosinicellaceae</taxon>
        <taxon>Pacificimonas</taxon>
    </lineage>
</organism>
<dbReference type="RefSeq" id="WP_218444867.1">
    <property type="nucleotide sequence ID" value="NZ_JAGSPA010000002.1"/>
</dbReference>
<gene>
    <name evidence="1" type="ORF">KCG44_05750</name>
</gene>
<evidence type="ECO:0000313" key="2">
    <source>
        <dbReference type="Proteomes" id="UP000722336"/>
    </source>
</evidence>
<comment type="caution">
    <text evidence="1">The sequence shown here is derived from an EMBL/GenBank/DDBJ whole genome shotgun (WGS) entry which is preliminary data.</text>
</comment>
<dbReference type="Proteomes" id="UP000722336">
    <property type="component" value="Unassembled WGS sequence"/>
</dbReference>
<protein>
    <submittedName>
        <fullName evidence="1">Uncharacterized protein</fullName>
    </submittedName>
</protein>
<dbReference type="EMBL" id="JAGSPA010000002">
    <property type="protein sequence ID" value="MBV7256287.1"/>
    <property type="molecule type" value="Genomic_DNA"/>
</dbReference>
<accession>A0ABS6SD04</accession>
<name>A0ABS6SD04_9SPHN</name>